<organism evidence="1 2">
    <name type="scientific">Aquimarina addita</name>
    <dbReference type="NCBI Taxonomy" id="870485"/>
    <lineage>
        <taxon>Bacteria</taxon>
        <taxon>Pseudomonadati</taxon>
        <taxon>Bacteroidota</taxon>
        <taxon>Flavobacteriia</taxon>
        <taxon>Flavobacteriales</taxon>
        <taxon>Flavobacteriaceae</taxon>
        <taxon>Aquimarina</taxon>
    </lineage>
</organism>
<dbReference type="Proteomes" id="UP001500459">
    <property type="component" value="Unassembled WGS sequence"/>
</dbReference>
<dbReference type="InterPro" id="IPR016155">
    <property type="entry name" value="Mopterin_synth/thiamin_S_b"/>
</dbReference>
<dbReference type="SUPFAM" id="SSF54285">
    <property type="entry name" value="MoaD/ThiS"/>
    <property type="match status" value="1"/>
</dbReference>
<dbReference type="PANTHER" id="PTHR34472:SF1">
    <property type="entry name" value="SULFUR CARRIER PROTEIN THIS"/>
    <property type="match status" value="1"/>
</dbReference>
<gene>
    <name evidence="1" type="ORF">GCM10022393_16600</name>
</gene>
<proteinExistence type="predicted"/>
<dbReference type="PANTHER" id="PTHR34472">
    <property type="entry name" value="SULFUR CARRIER PROTEIN THIS"/>
    <property type="match status" value="1"/>
</dbReference>
<accession>A0ABP7XJ91</accession>
<dbReference type="InterPro" id="IPR003749">
    <property type="entry name" value="ThiS/MoaD-like"/>
</dbReference>
<keyword evidence="2" id="KW-1185">Reference proteome</keyword>
<dbReference type="EMBL" id="BAABCW010000005">
    <property type="protein sequence ID" value="GAA4116107.1"/>
    <property type="molecule type" value="Genomic_DNA"/>
</dbReference>
<evidence type="ECO:0008006" key="3">
    <source>
        <dbReference type="Google" id="ProtNLM"/>
    </source>
</evidence>
<sequence>MTININNQSQSVLENTSISTLLEQLNIVSKGVAIAVNDIVISKTAWDETCLHANDSITIIQATQGG</sequence>
<reference evidence="2" key="1">
    <citation type="journal article" date="2019" name="Int. J. Syst. Evol. Microbiol.">
        <title>The Global Catalogue of Microorganisms (GCM) 10K type strain sequencing project: providing services to taxonomists for standard genome sequencing and annotation.</title>
        <authorList>
            <consortium name="The Broad Institute Genomics Platform"/>
            <consortium name="The Broad Institute Genome Sequencing Center for Infectious Disease"/>
            <person name="Wu L."/>
            <person name="Ma J."/>
        </authorList>
    </citation>
    <scope>NUCLEOTIDE SEQUENCE [LARGE SCALE GENOMIC DNA]</scope>
    <source>
        <strain evidence="2">JCM 17106</strain>
    </source>
</reference>
<protein>
    <recommendedName>
        <fullName evidence="3">Sulfur carrier protein ThiS</fullName>
    </recommendedName>
</protein>
<dbReference type="Pfam" id="PF02597">
    <property type="entry name" value="ThiS"/>
    <property type="match status" value="1"/>
</dbReference>
<evidence type="ECO:0000313" key="1">
    <source>
        <dbReference type="EMBL" id="GAA4116107.1"/>
    </source>
</evidence>
<name>A0ABP7XJ91_9FLAO</name>
<dbReference type="RefSeq" id="WP_344926378.1">
    <property type="nucleotide sequence ID" value="NZ_BAABCW010000005.1"/>
</dbReference>
<dbReference type="InterPro" id="IPR012675">
    <property type="entry name" value="Beta-grasp_dom_sf"/>
</dbReference>
<evidence type="ECO:0000313" key="2">
    <source>
        <dbReference type="Proteomes" id="UP001500459"/>
    </source>
</evidence>
<comment type="caution">
    <text evidence="1">The sequence shown here is derived from an EMBL/GenBank/DDBJ whole genome shotgun (WGS) entry which is preliminary data.</text>
</comment>
<dbReference type="InterPro" id="IPR010035">
    <property type="entry name" value="Thi_S"/>
</dbReference>
<dbReference type="Gene3D" id="3.10.20.30">
    <property type="match status" value="1"/>
</dbReference>
<dbReference type="NCBIfam" id="TIGR01683">
    <property type="entry name" value="thiS"/>
    <property type="match status" value="1"/>
</dbReference>
<dbReference type="CDD" id="cd00565">
    <property type="entry name" value="Ubl_ThiS"/>
    <property type="match status" value="1"/>
</dbReference>